<gene>
    <name evidence="1" type="ORF">COS11_01290</name>
</gene>
<protein>
    <recommendedName>
        <fullName evidence="3">DNA-directed RNA polymerase subunit omega</fullName>
    </recommendedName>
</protein>
<name>A0A2M7EA43_9BACT</name>
<accession>A0A2M7EA43</accession>
<evidence type="ECO:0000313" key="2">
    <source>
        <dbReference type="Proteomes" id="UP000228886"/>
    </source>
</evidence>
<comment type="caution">
    <text evidence="1">The sequence shown here is derived from an EMBL/GenBank/DDBJ whole genome shotgun (WGS) entry which is preliminary data.</text>
</comment>
<proteinExistence type="predicted"/>
<dbReference type="Proteomes" id="UP000228886">
    <property type="component" value="Unassembled WGS sequence"/>
</dbReference>
<dbReference type="EMBL" id="PETL01000065">
    <property type="protein sequence ID" value="PIV64607.1"/>
    <property type="molecule type" value="Genomic_DNA"/>
</dbReference>
<organism evidence="1 2">
    <name type="scientific">bacterium (Candidatus Ratteibacteria) CG01_land_8_20_14_3_00_40_19</name>
    <dbReference type="NCBI Taxonomy" id="2014290"/>
    <lineage>
        <taxon>Bacteria</taxon>
        <taxon>Candidatus Ratteibacteria</taxon>
    </lineage>
</organism>
<evidence type="ECO:0008006" key="3">
    <source>
        <dbReference type="Google" id="ProtNLM"/>
    </source>
</evidence>
<evidence type="ECO:0000313" key="1">
    <source>
        <dbReference type="EMBL" id="PIV64607.1"/>
    </source>
</evidence>
<dbReference type="AlphaFoldDB" id="A0A2M7EA43"/>
<reference evidence="2" key="1">
    <citation type="submission" date="2017-09" db="EMBL/GenBank/DDBJ databases">
        <title>Depth-based differentiation of microbial function through sediment-hosted aquifers and enrichment of novel symbionts in the deep terrestrial subsurface.</title>
        <authorList>
            <person name="Probst A.J."/>
            <person name="Ladd B."/>
            <person name="Jarett J.K."/>
            <person name="Geller-Mcgrath D.E."/>
            <person name="Sieber C.M.K."/>
            <person name="Emerson J.B."/>
            <person name="Anantharaman K."/>
            <person name="Thomas B.C."/>
            <person name="Malmstrom R."/>
            <person name="Stieglmeier M."/>
            <person name="Klingl A."/>
            <person name="Woyke T."/>
            <person name="Ryan C.M."/>
            <person name="Banfield J.F."/>
        </authorList>
    </citation>
    <scope>NUCLEOTIDE SEQUENCE [LARGE SCALE GENOMIC DNA]</scope>
</reference>
<sequence length="60" mass="6792">MKISELIDKLDPEENLYAIVVDLAQKARELQTKSKPSEGKNVNPVIAVLEEELAKRTEKK</sequence>